<dbReference type="GO" id="GO:0009166">
    <property type="term" value="P:nucleotide catabolic process"/>
    <property type="evidence" value="ECO:0007669"/>
    <property type="project" value="InterPro"/>
</dbReference>
<dbReference type="Pfam" id="PF00149">
    <property type="entry name" value="Metallophos"/>
    <property type="match status" value="1"/>
</dbReference>
<dbReference type="AlphaFoldDB" id="A0A1Q6R1C7"/>
<dbReference type="InterPro" id="IPR006179">
    <property type="entry name" value="5_nucleotidase/apyrase"/>
</dbReference>
<dbReference type="PRINTS" id="PR01607">
    <property type="entry name" value="APYRASEFAMLY"/>
</dbReference>
<feature type="domain" description="Calcineurin-like phosphoesterase" evidence="3">
    <location>
        <begin position="33"/>
        <end position="250"/>
    </location>
</feature>
<proteinExistence type="inferred from homology"/>
<evidence type="ECO:0000313" key="6">
    <source>
        <dbReference type="Proteomes" id="UP000186777"/>
    </source>
</evidence>
<organism evidence="5 6">
    <name type="scientific">Phascolarctobacterium succinatutens</name>
    <dbReference type="NCBI Taxonomy" id="626940"/>
    <lineage>
        <taxon>Bacteria</taxon>
        <taxon>Bacillati</taxon>
        <taxon>Bacillota</taxon>
        <taxon>Negativicutes</taxon>
        <taxon>Acidaminococcales</taxon>
        <taxon>Acidaminococcaceae</taxon>
        <taxon>Phascolarctobacterium</taxon>
    </lineage>
</organism>
<dbReference type="RefSeq" id="WP_303680585.1">
    <property type="nucleotide sequence ID" value="NZ_MNTG01000048.1"/>
</dbReference>
<dbReference type="InterPro" id="IPR029052">
    <property type="entry name" value="Metallo-depent_PP-like"/>
</dbReference>
<dbReference type="InterPro" id="IPR008334">
    <property type="entry name" value="5'-Nucleotdase_C"/>
</dbReference>
<evidence type="ECO:0000256" key="2">
    <source>
        <dbReference type="RuleBase" id="RU362119"/>
    </source>
</evidence>
<dbReference type="Gene3D" id="3.60.21.10">
    <property type="match status" value="1"/>
</dbReference>
<dbReference type="SUPFAM" id="SSF56300">
    <property type="entry name" value="Metallo-dependent phosphatases"/>
    <property type="match status" value="1"/>
</dbReference>
<dbReference type="Pfam" id="PF02872">
    <property type="entry name" value="5_nucleotid_C"/>
    <property type="match status" value="1"/>
</dbReference>
<dbReference type="PANTHER" id="PTHR11575">
    <property type="entry name" value="5'-NUCLEOTIDASE-RELATED"/>
    <property type="match status" value="1"/>
</dbReference>
<keyword evidence="1 2" id="KW-0732">Signal</keyword>
<dbReference type="GO" id="GO:0016787">
    <property type="term" value="F:hydrolase activity"/>
    <property type="evidence" value="ECO:0007669"/>
    <property type="project" value="UniProtKB-KW"/>
</dbReference>
<gene>
    <name evidence="5" type="ORF">BHW43_11160</name>
</gene>
<dbReference type="EMBL" id="MNTG01000048">
    <property type="protein sequence ID" value="OLA36182.1"/>
    <property type="molecule type" value="Genomic_DNA"/>
</dbReference>
<dbReference type="Gene3D" id="3.90.780.10">
    <property type="entry name" value="5'-Nucleotidase, C-terminal domain"/>
    <property type="match status" value="1"/>
</dbReference>
<dbReference type="SUPFAM" id="SSF55816">
    <property type="entry name" value="5'-nucleotidase (syn. UDP-sugar hydrolase), C-terminal domain"/>
    <property type="match status" value="1"/>
</dbReference>
<dbReference type="Proteomes" id="UP000186777">
    <property type="component" value="Unassembled WGS sequence"/>
</dbReference>
<accession>A0A1Q6R1C7</accession>
<dbReference type="InterPro" id="IPR036907">
    <property type="entry name" value="5'-Nucleotdase_C_sf"/>
</dbReference>
<feature type="chain" id="PRO_5039759704" evidence="2">
    <location>
        <begin position="26"/>
        <end position="538"/>
    </location>
</feature>
<dbReference type="GO" id="GO:0000166">
    <property type="term" value="F:nucleotide binding"/>
    <property type="evidence" value="ECO:0007669"/>
    <property type="project" value="UniProtKB-KW"/>
</dbReference>
<feature type="domain" description="5'-Nucleotidase C-terminal" evidence="4">
    <location>
        <begin position="338"/>
        <end position="494"/>
    </location>
</feature>
<evidence type="ECO:0000256" key="1">
    <source>
        <dbReference type="ARBA" id="ARBA00022729"/>
    </source>
</evidence>
<name>A0A1Q6R1C7_9FIRM</name>
<dbReference type="InterPro" id="IPR004843">
    <property type="entry name" value="Calcineurin-like_PHP"/>
</dbReference>
<keyword evidence="2" id="KW-0547">Nucleotide-binding</keyword>
<comment type="caution">
    <text evidence="5">The sequence shown here is derived from an EMBL/GenBank/DDBJ whole genome shotgun (WGS) entry which is preliminary data.</text>
</comment>
<evidence type="ECO:0000313" key="5">
    <source>
        <dbReference type="EMBL" id="OLA36182.1"/>
    </source>
</evidence>
<reference evidence="5 6" key="1">
    <citation type="journal article" date="2016" name="Nat. Biotechnol.">
        <title>Measurement of bacterial replication rates in microbial communities.</title>
        <authorList>
            <person name="Brown C.T."/>
            <person name="Olm M.R."/>
            <person name="Thomas B.C."/>
            <person name="Banfield J.F."/>
        </authorList>
    </citation>
    <scope>NUCLEOTIDE SEQUENCE [LARGE SCALE GENOMIC DNA]</scope>
    <source>
        <strain evidence="5">46_33</strain>
    </source>
</reference>
<dbReference type="CDD" id="cd00845">
    <property type="entry name" value="MPP_UshA_N_like"/>
    <property type="match status" value="1"/>
</dbReference>
<dbReference type="STRING" id="626940.BHW43_11160"/>
<protein>
    <submittedName>
        <fullName evidence="5">Bifunctional metallophosphatase/5'-nucleotidase</fullName>
    </submittedName>
</protein>
<feature type="signal peptide" evidence="2">
    <location>
        <begin position="1"/>
        <end position="25"/>
    </location>
</feature>
<evidence type="ECO:0000259" key="3">
    <source>
        <dbReference type="Pfam" id="PF00149"/>
    </source>
</evidence>
<keyword evidence="2" id="KW-0378">Hydrolase</keyword>
<dbReference type="PANTHER" id="PTHR11575:SF24">
    <property type="entry name" value="5'-NUCLEOTIDASE"/>
    <property type="match status" value="1"/>
</dbReference>
<sequence length="538" mass="58767">MKKFLKKTSLFLVTAAMTVSAPLMAWALEHDIVVLHTNDIHCGINDNIGFAGLAQIKKDALARTPNVALVDAGDAIQGAPIGKLSRGLAVVDIMNYLGYDFCIPGNHEFDYGMDRFLELVPLQRAGYYCANFVYAGNNKQVLPGYKIMQYEDTKVAFVGASTPESLTTSTPTFFQNEKGKYIYSFCEDKTGNKLYKQLQKNVDKARKDGADYVFIVGHLGMDGTTPQWSSESVAKNTQGVDAVIDGHSHERFTRMVKNKVGKDVLLAQTGTKLKTVGELVITPDGKLKSQLITESNGKDANIARVIAQEIKTYEPLLKQPVGKALVQLRSNDPATGERIVRNRECSLGDFVADAYRAVLDCDVVLVNGGSIRNEIKTGVISYNDLLEAFPFGNMCVVLEASGQQILDALEMGSMSYPEESGCFMQVSGLSYTLDSSVASSVELDAKGNFVRVAGARRVSDVKIGGKQLDVKKKYTVGGTSYMLKFGGDGITMFKGARLVQDEMMSDADTIMEYLQNHLNGKVGEQYAQPYGDGRIVIK</sequence>
<evidence type="ECO:0000259" key="4">
    <source>
        <dbReference type="Pfam" id="PF02872"/>
    </source>
</evidence>
<comment type="similarity">
    <text evidence="2">Belongs to the 5'-nucleotidase family.</text>
</comment>